<gene>
    <name evidence="1" type="ORF">JWS04_36100</name>
</gene>
<dbReference type="EMBL" id="JAGIKT010000130">
    <property type="protein sequence ID" value="MBP0116386.1"/>
    <property type="molecule type" value="Genomic_DNA"/>
</dbReference>
<accession>A0ABS4A7Z9</accession>
<proteinExistence type="predicted"/>
<evidence type="ECO:0000313" key="1">
    <source>
        <dbReference type="EMBL" id="MBP0116386.1"/>
    </source>
</evidence>
<name>A0ABS4A7Z9_9BRAD</name>
<dbReference type="InterPro" id="IPR019226">
    <property type="entry name" value="DUF2158"/>
</dbReference>
<protein>
    <submittedName>
        <fullName evidence="1">DUF2158 domain-containing protein</fullName>
    </submittedName>
</protein>
<organism evidence="1 2">
    <name type="scientific">Bradyrhizobium vignae</name>
    <dbReference type="NCBI Taxonomy" id="1549949"/>
    <lineage>
        <taxon>Bacteria</taxon>
        <taxon>Pseudomonadati</taxon>
        <taxon>Pseudomonadota</taxon>
        <taxon>Alphaproteobacteria</taxon>
        <taxon>Hyphomicrobiales</taxon>
        <taxon>Nitrobacteraceae</taxon>
        <taxon>Bradyrhizobium</taxon>
    </lineage>
</organism>
<dbReference type="RefSeq" id="WP_209296686.1">
    <property type="nucleotide sequence ID" value="NZ_JAGIKT010000130.1"/>
</dbReference>
<dbReference type="Proteomes" id="UP000669317">
    <property type="component" value="Unassembled WGS sequence"/>
</dbReference>
<comment type="caution">
    <text evidence="1">The sequence shown here is derived from an EMBL/GenBank/DDBJ whole genome shotgun (WGS) entry which is preliminary data.</text>
</comment>
<keyword evidence="2" id="KW-1185">Reference proteome</keyword>
<dbReference type="Pfam" id="PF09926">
    <property type="entry name" value="DUF2158"/>
    <property type="match status" value="1"/>
</dbReference>
<evidence type="ECO:0000313" key="2">
    <source>
        <dbReference type="Proteomes" id="UP000669317"/>
    </source>
</evidence>
<reference evidence="1 2" key="1">
    <citation type="submission" date="2021-03" db="EMBL/GenBank/DDBJ databases">
        <title>Genome Sequence of Bradyrhizobium vignae strain ISRA400.</title>
        <authorList>
            <person name="Tisa L.S."/>
            <person name="Svistoonoff S."/>
            <person name="Hocher V."/>
            <person name="Fall S."/>
            <person name="Zaiya A."/>
            <person name="Naing D."/>
            <person name="Niang N."/>
            <person name="Diouf A."/>
            <person name="Dasylva M.C."/>
            <person name="Toure O."/>
            <person name="Gueye M."/>
            <person name="Gully D."/>
            <person name="Tisseyre P."/>
            <person name="Simpson S."/>
            <person name="Morris K."/>
            <person name="Thomas W.K."/>
        </authorList>
    </citation>
    <scope>NUCLEOTIDE SEQUENCE [LARGE SCALE GENOMIC DNA]</scope>
    <source>
        <strain evidence="1 2">ISRA400</strain>
    </source>
</reference>
<sequence length="59" mass="6269">MSSDIKLGDVVQLKSGGPKMTIQKLGTFTTVGGPGAVCVWFDGSKEQKQVFALVTLQKI</sequence>